<dbReference type="GeneID" id="30022962"/>
<feature type="region of interest" description="Disordered" evidence="1">
    <location>
        <begin position="164"/>
        <end position="247"/>
    </location>
</feature>
<gene>
    <name evidence="2" type="ORF">ISF_06670</name>
</gene>
<keyword evidence="3" id="KW-1185">Reference proteome</keyword>
<comment type="caution">
    <text evidence="2">The sequence shown here is derived from an EMBL/GenBank/DDBJ whole genome shotgun (WGS) entry which is preliminary data.</text>
</comment>
<dbReference type="RefSeq" id="XP_018702762.1">
    <property type="nucleotide sequence ID" value="XM_018850274.1"/>
</dbReference>
<sequence length="324" mass="34700">MYCAATVYIYVAKTDPSNDISPRDASNLEILVHAMEAISRNNLITRSLLRQTCHDIDANGLASKMRFPALAKYRQSETRGLASIPLFARSSVSRDSEIMPVLPGRLPLENPKGQRLDLDVVPSGHATAKRLTGADCYQCMIGAVCRNVSVDTNQPAVVDVSDNCTNKRKRTMDSPVSQDRDGNIASTQNAAPPGNPLESNRWRRGPNSLGSVFSLPDRSSPSNTASPVLQNPNGGGSAGSSNESPAAVSGLGTSAVFGLGNTPAENRIDLRAFQDRMINAPWPSQDDMFAAQITTSLMDTGELPGGISMPWNFSSDDLPPWNGP</sequence>
<evidence type="ECO:0000313" key="2">
    <source>
        <dbReference type="EMBL" id="OAA58887.1"/>
    </source>
</evidence>
<dbReference type="OrthoDB" id="4456959at2759"/>
<feature type="compositionally biased region" description="Polar residues" evidence="1">
    <location>
        <begin position="217"/>
        <end position="230"/>
    </location>
</feature>
<evidence type="ECO:0000313" key="3">
    <source>
        <dbReference type="Proteomes" id="UP000076744"/>
    </source>
</evidence>
<accession>A0A167RS86</accession>
<organism evidence="2 3">
    <name type="scientific">Cordyceps fumosorosea (strain ARSEF 2679)</name>
    <name type="common">Isaria fumosorosea</name>
    <dbReference type="NCBI Taxonomy" id="1081104"/>
    <lineage>
        <taxon>Eukaryota</taxon>
        <taxon>Fungi</taxon>
        <taxon>Dikarya</taxon>
        <taxon>Ascomycota</taxon>
        <taxon>Pezizomycotina</taxon>
        <taxon>Sordariomycetes</taxon>
        <taxon>Hypocreomycetidae</taxon>
        <taxon>Hypocreales</taxon>
        <taxon>Cordycipitaceae</taxon>
        <taxon>Cordyceps</taxon>
    </lineage>
</organism>
<dbReference type="EMBL" id="AZHB01000017">
    <property type="protein sequence ID" value="OAA58887.1"/>
    <property type="molecule type" value="Genomic_DNA"/>
</dbReference>
<evidence type="ECO:0000256" key="1">
    <source>
        <dbReference type="SAM" id="MobiDB-lite"/>
    </source>
</evidence>
<dbReference type="Proteomes" id="UP000076744">
    <property type="component" value="Unassembled WGS sequence"/>
</dbReference>
<dbReference type="STRING" id="1081104.A0A167RS86"/>
<name>A0A167RS86_CORFA</name>
<reference evidence="2 3" key="1">
    <citation type="journal article" date="2016" name="Genome Biol. Evol.">
        <title>Divergent and convergent evolution of fungal pathogenicity.</title>
        <authorList>
            <person name="Shang Y."/>
            <person name="Xiao G."/>
            <person name="Zheng P."/>
            <person name="Cen K."/>
            <person name="Zhan S."/>
            <person name="Wang C."/>
        </authorList>
    </citation>
    <scope>NUCLEOTIDE SEQUENCE [LARGE SCALE GENOMIC DNA]</scope>
    <source>
        <strain evidence="2 3">ARSEF 2679</strain>
    </source>
</reference>
<proteinExistence type="predicted"/>
<dbReference type="AlphaFoldDB" id="A0A167RS86"/>
<protein>
    <submittedName>
        <fullName evidence="2">Binuclear zinc transcription factor</fullName>
    </submittedName>
</protein>